<name>A0A820A049_9BILA</name>
<dbReference type="SMART" id="SM00326">
    <property type="entry name" value="SH3"/>
    <property type="match status" value="1"/>
</dbReference>
<evidence type="ECO:0000256" key="4">
    <source>
        <dbReference type="SAM" id="MobiDB-lite"/>
    </source>
</evidence>
<dbReference type="PROSITE" id="PS50002">
    <property type="entry name" value="SH3"/>
    <property type="match status" value="1"/>
</dbReference>
<dbReference type="Pfam" id="PF00620">
    <property type="entry name" value="RhoGAP"/>
    <property type="match status" value="1"/>
</dbReference>
<feature type="region of interest" description="Disordered" evidence="4">
    <location>
        <begin position="503"/>
        <end position="526"/>
    </location>
</feature>
<keyword evidence="8" id="KW-1185">Reference proteome</keyword>
<feature type="domain" description="SH3" evidence="5">
    <location>
        <begin position="224"/>
        <end position="285"/>
    </location>
</feature>
<keyword evidence="2" id="KW-0175">Coiled coil</keyword>
<proteinExistence type="predicted"/>
<evidence type="ECO:0000313" key="7">
    <source>
        <dbReference type="EMBL" id="CAF4183385.1"/>
    </source>
</evidence>
<dbReference type="Gene3D" id="2.30.30.40">
    <property type="entry name" value="SH3 Domains"/>
    <property type="match status" value="1"/>
</dbReference>
<feature type="region of interest" description="Disordered" evidence="4">
    <location>
        <begin position="202"/>
        <end position="223"/>
    </location>
</feature>
<dbReference type="InterPro" id="IPR008936">
    <property type="entry name" value="Rho_GTPase_activation_prot"/>
</dbReference>
<gene>
    <name evidence="7" type="ORF">OVN521_LOCUS25412</name>
</gene>
<dbReference type="Proteomes" id="UP000663866">
    <property type="component" value="Unassembled WGS sequence"/>
</dbReference>
<evidence type="ECO:0000256" key="2">
    <source>
        <dbReference type="ARBA" id="ARBA00023054"/>
    </source>
</evidence>
<sequence>MSAPNLIRRPIKPKQIGRAPILGRPRLFGGKLLDYIQVTQQSIPLIISSCVSAINRLGLHNQGIFRVPGAQVDINQFKEAFEKGEDPLVNITGRDMNSVAGVLKLYFRELKEPLFSRDMFDAFISCIKYSDENMMDASNLASCLAPTLMPIPEDKDQVQYLTHTIELIRTMINHHEEVFPVNDEDPVYEKFAITIPIDGEEDEDDEVEGISERSLRRSPSDDEMEMTEAVASFDYYGRTNKELSFKKGQSIFIYKKMNHEWWLGHIAGGSQSGFIPDGYIKLKSRRRDSAPVQHRPQLSIVPNPSLSIAFPTLSSDRSNASISTTSTSHIVHRQSSDFSLVDEHHLRSAKETDILDVELDINNNEEEEEEESSLIIESHSNPPVPTSRTIYDVLSPNNLPKPSIPISSSPSTSVNDQQIIDIDTALREILSGIQTVEECHAQCFRSIPSSNVQPEIDAPDLVINLPKSNGILTAQPSKSFDEHSLLKPSLPISHSTIIIDLAHSSRSNSSSPELARSNKVPPPIMKKPEKTLHLLERLGLTQTTDSSHGTRTSSSLTTHFSFHHQQHQAISISSSSKATQV</sequence>
<protein>
    <submittedName>
        <fullName evidence="7">Uncharacterized protein</fullName>
    </submittedName>
</protein>
<evidence type="ECO:0000313" key="8">
    <source>
        <dbReference type="Proteomes" id="UP000663866"/>
    </source>
</evidence>
<dbReference type="InterPro" id="IPR000198">
    <property type="entry name" value="RhoGAP_dom"/>
</dbReference>
<dbReference type="InterPro" id="IPR051627">
    <property type="entry name" value="SLIT-ROBO_RhoGAP"/>
</dbReference>
<dbReference type="Pfam" id="PF00018">
    <property type="entry name" value="SH3_1"/>
    <property type="match status" value="1"/>
</dbReference>
<dbReference type="SMART" id="SM00324">
    <property type="entry name" value="RhoGAP"/>
    <property type="match status" value="1"/>
</dbReference>
<evidence type="ECO:0000259" key="6">
    <source>
        <dbReference type="PROSITE" id="PS50238"/>
    </source>
</evidence>
<evidence type="ECO:0000256" key="1">
    <source>
        <dbReference type="ARBA" id="ARBA00022443"/>
    </source>
</evidence>
<dbReference type="AlphaFoldDB" id="A0A820A049"/>
<dbReference type="PRINTS" id="PR00452">
    <property type="entry name" value="SH3DOMAIN"/>
</dbReference>
<dbReference type="InterPro" id="IPR036028">
    <property type="entry name" value="SH3-like_dom_sf"/>
</dbReference>
<feature type="domain" description="Rho-GAP" evidence="6">
    <location>
        <begin position="30"/>
        <end position="231"/>
    </location>
</feature>
<dbReference type="PANTHER" id="PTHR14166">
    <property type="entry name" value="SLIT-ROBO RHO GTPASE ACTIVATING PROTEIN"/>
    <property type="match status" value="1"/>
</dbReference>
<feature type="compositionally biased region" description="Basic and acidic residues" evidence="4">
    <location>
        <begin position="210"/>
        <end position="220"/>
    </location>
</feature>
<evidence type="ECO:0000259" key="5">
    <source>
        <dbReference type="PROSITE" id="PS50002"/>
    </source>
</evidence>
<reference evidence="7" key="1">
    <citation type="submission" date="2021-02" db="EMBL/GenBank/DDBJ databases">
        <authorList>
            <person name="Nowell W R."/>
        </authorList>
    </citation>
    <scope>NUCLEOTIDE SEQUENCE</scope>
</reference>
<evidence type="ECO:0000256" key="3">
    <source>
        <dbReference type="PROSITE-ProRule" id="PRU00192"/>
    </source>
</evidence>
<comment type="caution">
    <text evidence="7">The sequence shown here is derived from an EMBL/GenBank/DDBJ whole genome shotgun (WGS) entry which is preliminary data.</text>
</comment>
<organism evidence="7 8">
    <name type="scientific">Rotaria magnacalcarata</name>
    <dbReference type="NCBI Taxonomy" id="392030"/>
    <lineage>
        <taxon>Eukaryota</taxon>
        <taxon>Metazoa</taxon>
        <taxon>Spiralia</taxon>
        <taxon>Gnathifera</taxon>
        <taxon>Rotifera</taxon>
        <taxon>Eurotatoria</taxon>
        <taxon>Bdelloidea</taxon>
        <taxon>Philodinida</taxon>
        <taxon>Philodinidae</taxon>
        <taxon>Rotaria</taxon>
    </lineage>
</organism>
<dbReference type="InterPro" id="IPR001452">
    <property type="entry name" value="SH3_domain"/>
</dbReference>
<keyword evidence="1 3" id="KW-0728">SH3 domain</keyword>
<dbReference type="EMBL" id="CAJOBG010006320">
    <property type="protein sequence ID" value="CAF4183385.1"/>
    <property type="molecule type" value="Genomic_DNA"/>
</dbReference>
<dbReference type="SUPFAM" id="SSF48350">
    <property type="entry name" value="GTPase activation domain, GAP"/>
    <property type="match status" value="1"/>
</dbReference>
<dbReference type="GO" id="GO:0007165">
    <property type="term" value="P:signal transduction"/>
    <property type="evidence" value="ECO:0007669"/>
    <property type="project" value="InterPro"/>
</dbReference>
<dbReference type="PROSITE" id="PS50238">
    <property type="entry name" value="RHOGAP"/>
    <property type="match status" value="1"/>
</dbReference>
<dbReference type="SUPFAM" id="SSF50044">
    <property type="entry name" value="SH3-domain"/>
    <property type="match status" value="1"/>
</dbReference>
<dbReference type="Gene3D" id="1.10.555.10">
    <property type="entry name" value="Rho GTPase activation protein"/>
    <property type="match status" value="2"/>
</dbReference>
<accession>A0A820A049</accession>